<organism evidence="4 5">
    <name type="scientific">Pseudoalteromonas ulvae</name>
    <dbReference type="NCBI Taxonomy" id="107327"/>
    <lineage>
        <taxon>Bacteria</taxon>
        <taxon>Pseudomonadati</taxon>
        <taxon>Pseudomonadota</taxon>
        <taxon>Gammaproteobacteria</taxon>
        <taxon>Alteromonadales</taxon>
        <taxon>Pseudoalteromonadaceae</taxon>
        <taxon>Pseudoalteromonas</taxon>
    </lineage>
</organism>
<sequence length="298" mass="33724">MENVHVLAQRASSRGDFLPLSADLYRPNTIEQAHNLVSQLQKTLELNKIINIFSIEAAKILPVLSLQFHCTEGVVEMSGSKRKGQTVAFDLEVDEERLGQLIYFTKQPITSLIKEQLQKLHTVLVYPLRNALLFHRVKKLATKDALTGLGNRSHFDDSLNRKLERTRRHHRSFGLMLLDLDNFKTVNDDHGHQVGDQVLRRFSDLLGFSVRGTDTIFRFGGDEFAILVDDDNKSVSNILAKRIQGAVHKDLLLSQHKVTTSIGFTLAQTKDDNAMIFERADKALYKAKNNGRDCSFAI</sequence>
<protein>
    <recommendedName>
        <fullName evidence="2">diguanylate cyclase</fullName>
        <ecNumber evidence="2">2.7.7.65</ecNumber>
    </recommendedName>
</protein>
<evidence type="ECO:0000256" key="1">
    <source>
        <dbReference type="ARBA" id="ARBA00001946"/>
    </source>
</evidence>
<comment type="caution">
    <text evidence="4">The sequence shown here is derived from an EMBL/GenBank/DDBJ whole genome shotgun (WGS) entry which is preliminary data.</text>
</comment>
<dbReference type="GO" id="GO:0043709">
    <property type="term" value="P:cell adhesion involved in single-species biofilm formation"/>
    <property type="evidence" value="ECO:0007669"/>
    <property type="project" value="TreeGrafter"/>
</dbReference>
<dbReference type="AlphaFoldDB" id="A0A244CSF6"/>
<evidence type="ECO:0000259" key="3">
    <source>
        <dbReference type="PROSITE" id="PS50887"/>
    </source>
</evidence>
<accession>A0A244CSF6</accession>
<evidence type="ECO:0000256" key="2">
    <source>
        <dbReference type="ARBA" id="ARBA00012528"/>
    </source>
</evidence>
<dbReference type="InterPro" id="IPR043128">
    <property type="entry name" value="Rev_trsase/Diguanyl_cyclase"/>
</dbReference>
<dbReference type="Gene3D" id="3.30.70.270">
    <property type="match status" value="1"/>
</dbReference>
<dbReference type="GO" id="GO:1902201">
    <property type="term" value="P:negative regulation of bacterial-type flagellum-dependent cell motility"/>
    <property type="evidence" value="ECO:0007669"/>
    <property type="project" value="TreeGrafter"/>
</dbReference>
<dbReference type="InterPro" id="IPR029787">
    <property type="entry name" value="Nucleotide_cyclase"/>
</dbReference>
<evidence type="ECO:0000313" key="5">
    <source>
        <dbReference type="Proteomes" id="UP000194841"/>
    </source>
</evidence>
<keyword evidence="5" id="KW-1185">Reference proteome</keyword>
<dbReference type="NCBIfam" id="TIGR00254">
    <property type="entry name" value="GGDEF"/>
    <property type="match status" value="1"/>
</dbReference>
<feature type="domain" description="GGDEF" evidence="3">
    <location>
        <begin position="171"/>
        <end position="298"/>
    </location>
</feature>
<dbReference type="FunFam" id="3.30.70.270:FF:000001">
    <property type="entry name" value="Diguanylate cyclase domain protein"/>
    <property type="match status" value="1"/>
</dbReference>
<dbReference type="SUPFAM" id="SSF55073">
    <property type="entry name" value="Nucleotide cyclase"/>
    <property type="match status" value="1"/>
</dbReference>
<dbReference type="Pfam" id="PF00990">
    <property type="entry name" value="GGDEF"/>
    <property type="match status" value="1"/>
</dbReference>
<dbReference type="PANTHER" id="PTHR45138:SF6">
    <property type="entry name" value="DIGUANYLATE CYCLASE DGCN"/>
    <property type="match status" value="1"/>
</dbReference>
<gene>
    <name evidence="4" type="ORF">B1199_08680</name>
</gene>
<dbReference type="Proteomes" id="UP000194841">
    <property type="component" value="Unassembled WGS sequence"/>
</dbReference>
<dbReference type="SMART" id="SM00267">
    <property type="entry name" value="GGDEF"/>
    <property type="match status" value="1"/>
</dbReference>
<dbReference type="GO" id="GO:0052621">
    <property type="term" value="F:diguanylate cyclase activity"/>
    <property type="evidence" value="ECO:0007669"/>
    <property type="project" value="UniProtKB-EC"/>
</dbReference>
<dbReference type="InterPro" id="IPR000160">
    <property type="entry name" value="GGDEF_dom"/>
</dbReference>
<dbReference type="CDD" id="cd01949">
    <property type="entry name" value="GGDEF"/>
    <property type="match status" value="1"/>
</dbReference>
<dbReference type="EMBL" id="MWPV01000002">
    <property type="protein sequence ID" value="OUL58396.1"/>
    <property type="molecule type" value="Genomic_DNA"/>
</dbReference>
<proteinExistence type="predicted"/>
<comment type="cofactor">
    <cofactor evidence="1">
        <name>Mg(2+)</name>
        <dbReference type="ChEBI" id="CHEBI:18420"/>
    </cofactor>
</comment>
<evidence type="ECO:0000313" key="4">
    <source>
        <dbReference type="EMBL" id="OUL58396.1"/>
    </source>
</evidence>
<reference evidence="4 5" key="1">
    <citation type="submission" date="2017-02" db="EMBL/GenBank/DDBJ databases">
        <title>Pseudoalteromonas ulvae TC14 Genome.</title>
        <authorList>
            <person name="Molmeret M."/>
        </authorList>
    </citation>
    <scope>NUCLEOTIDE SEQUENCE [LARGE SCALE GENOMIC DNA]</scope>
    <source>
        <strain evidence="4">TC14</strain>
    </source>
</reference>
<name>A0A244CSF6_PSEDV</name>
<dbReference type="RefSeq" id="WP_086743700.1">
    <property type="nucleotide sequence ID" value="NZ_MWPV01000002.1"/>
</dbReference>
<dbReference type="GO" id="GO:0005886">
    <property type="term" value="C:plasma membrane"/>
    <property type="evidence" value="ECO:0007669"/>
    <property type="project" value="TreeGrafter"/>
</dbReference>
<dbReference type="InterPro" id="IPR050469">
    <property type="entry name" value="Diguanylate_Cyclase"/>
</dbReference>
<dbReference type="PROSITE" id="PS50887">
    <property type="entry name" value="GGDEF"/>
    <property type="match status" value="1"/>
</dbReference>
<dbReference type="OrthoDB" id="9812260at2"/>
<dbReference type="EC" id="2.7.7.65" evidence="2"/>
<dbReference type="PANTHER" id="PTHR45138">
    <property type="entry name" value="REGULATORY COMPONENTS OF SENSORY TRANSDUCTION SYSTEM"/>
    <property type="match status" value="1"/>
</dbReference>